<comment type="caution">
    <text evidence="1">The sequence shown here is derived from an EMBL/GenBank/DDBJ whole genome shotgun (WGS) entry which is preliminary data.</text>
</comment>
<gene>
    <name evidence="1" type="ORF">SPELUC_LOCUS1425</name>
</gene>
<keyword evidence="2" id="KW-1185">Reference proteome</keyword>
<accession>A0ACA9KC53</accession>
<reference evidence="1" key="1">
    <citation type="submission" date="2021-06" db="EMBL/GenBank/DDBJ databases">
        <authorList>
            <person name="Kallberg Y."/>
            <person name="Tangrot J."/>
            <person name="Rosling A."/>
        </authorList>
    </citation>
    <scope>NUCLEOTIDE SEQUENCE</scope>
    <source>
        <strain evidence="1">28 12/20/2015</strain>
    </source>
</reference>
<sequence length="145" mass="16679">MVFPLDHEDASLQGQPKGLYIVLNERGLWREGLLKKCKNGCELGAKSCCAITIMFNEPDFLKQKCQLEEIITARGHKGLQNTVSKGLNSVSLLTIRRFSRKAFRYIDIYRKGLTRKIAKYVAKKYHSHRRVPNAVFDDIAIFYDI</sequence>
<dbReference type="Proteomes" id="UP000789366">
    <property type="component" value="Unassembled WGS sequence"/>
</dbReference>
<dbReference type="EMBL" id="CAJVPW010000760">
    <property type="protein sequence ID" value="CAG8464875.1"/>
    <property type="molecule type" value="Genomic_DNA"/>
</dbReference>
<proteinExistence type="predicted"/>
<name>A0ACA9KC53_9GLOM</name>
<organism evidence="1 2">
    <name type="scientific">Cetraspora pellucida</name>
    <dbReference type="NCBI Taxonomy" id="1433469"/>
    <lineage>
        <taxon>Eukaryota</taxon>
        <taxon>Fungi</taxon>
        <taxon>Fungi incertae sedis</taxon>
        <taxon>Mucoromycota</taxon>
        <taxon>Glomeromycotina</taxon>
        <taxon>Glomeromycetes</taxon>
        <taxon>Diversisporales</taxon>
        <taxon>Gigasporaceae</taxon>
        <taxon>Cetraspora</taxon>
    </lineage>
</organism>
<evidence type="ECO:0000313" key="2">
    <source>
        <dbReference type="Proteomes" id="UP000789366"/>
    </source>
</evidence>
<evidence type="ECO:0000313" key="1">
    <source>
        <dbReference type="EMBL" id="CAG8464875.1"/>
    </source>
</evidence>
<protein>
    <submittedName>
        <fullName evidence="1">702_t:CDS:1</fullName>
    </submittedName>
</protein>